<protein>
    <submittedName>
        <fullName evidence="2">Uncharacterized protein</fullName>
    </submittedName>
</protein>
<accession>A0A3G5A2H0</accession>
<feature type="region of interest" description="Disordered" evidence="1">
    <location>
        <begin position="210"/>
        <end position="229"/>
    </location>
</feature>
<evidence type="ECO:0000256" key="1">
    <source>
        <dbReference type="SAM" id="MobiDB-lite"/>
    </source>
</evidence>
<evidence type="ECO:0000313" key="2">
    <source>
        <dbReference type="EMBL" id="AYV80033.1"/>
    </source>
</evidence>
<sequence length="241" mass="28322">MPRKRISKFVVTSSNDVAASIFEKPAATTTVSSENSSDKAEMSSDVIDVNELRGKEVDYYQMLYNFFIKCDVIQIQRMIDIINGDHDFISLRFLDWFVTRYCYLYKLSVDVSNTYTDSKNFNINISYKAQLKSFRKEYFDPFKRKKKFNFELEKHDVSFLTTIGQLNFFRWCIVNDVINYTELNYESIIAKYDHTNSYFKKTTVASDDSKTIDSRSSETKSDSNDSKYKMPQVSRNIHLEI</sequence>
<dbReference type="Pfam" id="PF23827">
    <property type="entry name" value="DUF7197"/>
    <property type="match status" value="1"/>
</dbReference>
<gene>
    <name evidence="2" type="ORF">Gaeavirus6_8</name>
</gene>
<dbReference type="EMBL" id="MK072204">
    <property type="protein sequence ID" value="AYV80033.1"/>
    <property type="molecule type" value="Genomic_DNA"/>
</dbReference>
<name>A0A3G5A2H0_9VIRU</name>
<dbReference type="InterPro" id="IPR055621">
    <property type="entry name" value="DUF7197"/>
</dbReference>
<proteinExistence type="predicted"/>
<feature type="compositionally biased region" description="Basic and acidic residues" evidence="1">
    <location>
        <begin position="210"/>
        <end position="228"/>
    </location>
</feature>
<organism evidence="2">
    <name type="scientific">Gaeavirus sp</name>
    <dbReference type="NCBI Taxonomy" id="2487767"/>
    <lineage>
        <taxon>Viruses</taxon>
        <taxon>Varidnaviria</taxon>
        <taxon>Bamfordvirae</taxon>
        <taxon>Nucleocytoviricota</taxon>
        <taxon>Megaviricetes</taxon>
        <taxon>Imitervirales</taxon>
        <taxon>Mimiviridae</taxon>
        <taxon>Klosneuvirinae</taxon>
    </lineage>
</organism>
<reference evidence="2" key="1">
    <citation type="submission" date="2018-10" db="EMBL/GenBank/DDBJ databases">
        <title>Hidden diversity of soil giant viruses.</title>
        <authorList>
            <person name="Schulz F."/>
            <person name="Alteio L."/>
            <person name="Goudeau D."/>
            <person name="Ryan E.M."/>
            <person name="Malmstrom R.R."/>
            <person name="Blanchard J."/>
            <person name="Woyke T."/>
        </authorList>
    </citation>
    <scope>NUCLEOTIDE SEQUENCE</scope>
    <source>
        <strain evidence="2">GAV1</strain>
    </source>
</reference>